<evidence type="ECO:0000256" key="3">
    <source>
        <dbReference type="ARBA" id="ARBA00022723"/>
    </source>
</evidence>
<dbReference type="Pfam" id="PF12804">
    <property type="entry name" value="NTP_transf_3"/>
    <property type="match status" value="1"/>
</dbReference>
<feature type="domain" description="MobA-like NTP transferase" evidence="9">
    <location>
        <begin position="5"/>
        <end position="156"/>
    </location>
</feature>
<evidence type="ECO:0000256" key="4">
    <source>
        <dbReference type="ARBA" id="ARBA00022741"/>
    </source>
</evidence>
<keyword evidence="10" id="KW-0548">Nucleotidyltransferase</keyword>
<comment type="function">
    <text evidence="8">Transfers a GMP moiety from GTP to Mo-molybdopterin (Mo-MPT) cofactor (Moco or molybdenum cofactor) to form Mo-molybdopterin guanine dinucleotide (Mo-MGD) cofactor.</text>
</comment>
<comment type="caution">
    <text evidence="10">The sequence shown here is derived from an EMBL/GenBank/DDBJ whole genome shotgun (WGS) entry which is preliminary data.</text>
</comment>
<dbReference type="HAMAP" id="MF_00316">
    <property type="entry name" value="MobA"/>
    <property type="match status" value="1"/>
</dbReference>
<keyword evidence="7 8" id="KW-0501">Molybdenum cofactor biosynthesis</keyword>
<dbReference type="InterPro" id="IPR013482">
    <property type="entry name" value="Molybde_CF_guanTrfase"/>
</dbReference>
<comment type="similarity">
    <text evidence="8">Belongs to the MobA family.</text>
</comment>
<dbReference type="RefSeq" id="WP_345370329.1">
    <property type="nucleotide sequence ID" value="NZ_BAABJX010000021.1"/>
</dbReference>
<dbReference type="SUPFAM" id="SSF53448">
    <property type="entry name" value="Nucleotide-diphospho-sugar transferases"/>
    <property type="match status" value="1"/>
</dbReference>
<evidence type="ECO:0000256" key="5">
    <source>
        <dbReference type="ARBA" id="ARBA00022842"/>
    </source>
</evidence>
<dbReference type="GO" id="GO:0016779">
    <property type="term" value="F:nucleotidyltransferase activity"/>
    <property type="evidence" value="ECO:0007669"/>
    <property type="project" value="UniProtKB-KW"/>
</dbReference>
<dbReference type="EC" id="2.7.7.77" evidence="8"/>
<dbReference type="CDD" id="cd02503">
    <property type="entry name" value="MobA"/>
    <property type="match status" value="1"/>
</dbReference>
<evidence type="ECO:0000313" key="10">
    <source>
        <dbReference type="EMBL" id="GAA4829549.1"/>
    </source>
</evidence>
<evidence type="ECO:0000256" key="8">
    <source>
        <dbReference type="HAMAP-Rule" id="MF_00316"/>
    </source>
</evidence>
<name>A0ABP9D910_9BACT</name>
<feature type="binding site" evidence="8">
    <location>
        <begin position="8"/>
        <end position="10"/>
    </location>
    <ligand>
        <name>GTP</name>
        <dbReference type="ChEBI" id="CHEBI:37565"/>
    </ligand>
</feature>
<dbReference type="InterPro" id="IPR029044">
    <property type="entry name" value="Nucleotide-diphossugar_trans"/>
</dbReference>
<dbReference type="Proteomes" id="UP001500298">
    <property type="component" value="Unassembled WGS sequence"/>
</dbReference>
<evidence type="ECO:0000256" key="2">
    <source>
        <dbReference type="ARBA" id="ARBA00022679"/>
    </source>
</evidence>
<evidence type="ECO:0000259" key="9">
    <source>
        <dbReference type="Pfam" id="PF12804"/>
    </source>
</evidence>
<keyword evidence="5 8" id="KW-0460">Magnesium</keyword>
<dbReference type="InterPro" id="IPR025877">
    <property type="entry name" value="MobA-like_NTP_Trfase"/>
</dbReference>
<dbReference type="Gene3D" id="3.90.550.10">
    <property type="entry name" value="Spore Coat Polysaccharide Biosynthesis Protein SpsA, Chain A"/>
    <property type="match status" value="1"/>
</dbReference>
<keyword evidence="6 8" id="KW-0342">GTP-binding</keyword>
<reference evidence="11" key="1">
    <citation type="journal article" date="2019" name="Int. J. Syst. Evol. Microbiol.">
        <title>The Global Catalogue of Microorganisms (GCM) 10K type strain sequencing project: providing services to taxonomists for standard genome sequencing and annotation.</title>
        <authorList>
            <consortium name="The Broad Institute Genomics Platform"/>
            <consortium name="The Broad Institute Genome Sequencing Center for Infectious Disease"/>
            <person name="Wu L."/>
            <person name="Ma J."/>
        </authorList>
    </citation>
    <scope>NUCLEOTIDE SEQUENCE [LARGE SCALE GENOMIC DNA]</scope>
    <source>
        <strain evidence="11">JCM 18326</strain>
    </source>
</reference>
<comment type="catalytic activity">
    <reaction evidence="8">
        <text>Mo-molybdopterin + GTP + H(+) = Mo-molybdopterin guanine dinucleotide + diphosphate</text>
        <dbReference type="Rhea" id="RHEA:34243"/>
        <dbReference type="ChEBI" id="CHEBI:15378"/>
        <dbReference type="ChEBI" id="CHEBI:33019"/>
        <dbReference type="ChEBI" id="CHEBI:37565"/>
        <dbReference type="ChEBI" id="CHEBI:71302"/>
        <dbReference type="ChEBI" id="CHEBI:71310"/>
        <dbReference type="EC" id="2.7.7.77"/>
    </reaction>
</comment>
<evidence type="ECO:0000256" key="7">
    <source>
        <dbReference type="ARBA" id="ARBA00023150"/>
    </source>
</evidence>
<feature type="binding site" evidence="8">
    <location>
        <position position="94"/>
    </location>
    <ligand>
        <name>Mg(2+)</name>
        <dbReference type="ChEBI" id="CHEBI:18420"/>
    </ligand>
</feature>
<comment type="cofactor">
    <cofactor evidence="8">
        <name>Mg(2+)</name>
        <dbReference type="ChEBI" id="CHEBI:18420"/>
    </cofactor>
</comment>
<keyword evidence="11" id="KW-1185">Reference proteome</keyword>
<keyword evidence="3 8" id="KW-0479">Metal-binding</keyword>
<sequence length="191" mass="20904">MKIIGIVLAGGKSSRMGTDKGLLPIGKETFASHIGNKLEQSGCSQVIISTNNEAYKSLGYPLIQDRHQEIGPLGGLHACMLAYPAEGYMVVSCDSPYISVSALQKMKALFIQKHHSIIGINEEREHPLIACYAGSVLSVIEKQIEIENYRMKDLIKKVMVDYLSIPSEETFNCNTPSDLKLSVDAQTMLGS</sequence>
<dbReference type="PANTHER" id="PTHR19136">
    <property type="entry name" value="MOLYBDENUM COFACTOR GUANYLYLTRANSFERASE"/>
    <property type="match status" value="1"/>
</dbReference>
<organism evidence="10 11">
    <name type="scientific">Algivirga pacifica</name>
    <dbReference type="NCBI Taxonomy" id="1162670"/>
    <lineage>
        <taxon>Bacteria</taxon>
        <taxon>Pseudomonadati</taxon>
        <taxon>Bacteroidota</taxon>
        <taxon>Cytophagia</taxon>
        <taxon>Cytophagales</taxon>
        <taxon>Flammeovirgaceae</taxon>
        <taxon>Algivirga</taxon>
    </lineage>
</organism>
<feature type="binding site" evidence="8">
    <location>
        <position position="65"/>
    </location>
    <ligand>
        <name>GTP</name>
        <dbReference type="ChEBI" id="CHEBI:37565"/>
    </ligand>
</feature>
<evidence type="ECO:0000256" key="6">
    <source>
        <dbReference type="ARBA" id="ARBA00023134"/>
    </source>
</evidence>
<dbReference type="PANTHER" id="PTHR19136:SF81">
    <property type="entry name" value="MOLYBDENUM COFACTOR GUANYLYLTRANSFERASE"/>
    <property type="match status" value="1"/>
</dbReference>
<comment type="subcellular location">
    <subcellularLocation>
        <location evidence="8">Cytoplasm</location>
    </subcellularLocation>
</comment>
<keyword evidence="2 8" id="KW-0808">Transferase</keyword>
<feature type="binding site" evidence="8">
    <location>
        <position position="20"/>
    </location>
    <ligand>
        <name>GTP</name>
        <dbReference type="ChEBI" id="CHEBI:37565"/>
    </ligand>
</feature>
<gene>
    <name evidence="8" type="primary">mobA</name>
    <name evidence="10" type="ORF">GCM10023331_13460</name>
</gene>
<keyword evidence="4 8" id="KW-0547">Nucleotide-binding</keyword>
<dbReference type="EMBL" id="BAABJX010000021">
    <property type="protein sequence ID" value="GAA4829549.1"/>
    <property type="molecule type" value="Genomic_DNA"/>
</dbReference>
<evidence type="ECO:0000256" key="1">
    <source>
        <dbReference type="ARBA" id="ARBA00022490"/>
    </source>
</evidence>
<evidence type="ECO:0000313" key="11">
    <source>
        <dbReference type="Proteomes" id="UP001500298"/>
    </source>
</evidence>
<accession>A0ABP9D910</accession>
<feature type="binding site" evidence="8">
    <location>
        <position position="94"/>
    </location>
    <ligand>
        <name>GTP</name>
        <dbReference type="ChEBI" id="CHEBI:37565"/>
    </ligand>
</feature>
<protein>
    <recommendedName>
        <fullName evidence="8">Probable molybdenum cofactor guanylyltransferase</fullName>
        <shortName evidence="8">MoCo guanylyltransferase</shortName>
        <ecNumber evidence="8">2.7.7.77</ecNumber>
    </recommendedName>
    <alternativeName>
        <fullName evidence="8">GTP:molybdopterin guanylyltransferase</fullName>
    </alternativeName>
    <alternativeName>
        <fullName evidence="8">Mo-MPT guanylyltransferase</fullName>
    </alternativeName>
    <alternativeName>
        <fullName evidence="8">Molybdopterin guanylyltransferase</fullName>
    </alternativeName>
    <alternativeName>
        <fullName evidence="8">Molybdopterin-guanine dinucleotide synthase</fullName>
        <shortName evidence="8">MGD synthase</shortName>
    </alternativeName>
</protein>
<keyword evidence="1 8" id="KW-0963">Cytoplasm</keyword>
<comment type="domain">
    <text evidence="8">The N-terminal domain determines nucleotide recognition and specific binding, while the C-terminal domain determines the specific binding to the target protein.</text>
</comment>
<comment type="caution">
    <text evidence="8">Lacks conserved residue(s) required for the propagation of feature annotation.</text>
</comment>
<proteinExistence type="inferred from homology"/>